<evidence type="ECO:0000313" key="3">
    <source>
        <dbReference type="EMBL" id="QKI89962.1"/>
    </source>
</evidence>
<dbReference type="SMART" id="SM00849">
    <property type="entry name" value="Lactamase_B"/>
    <property type="match status" value="1"/>
</dbReference>
<dbReference type="EMBL" id="CP054020">
    <property type="protein sequence ID" value="QKI89962.1"/>
    <property type="molecule type" value="Genomic_DNA"/>
</dbReference>
<name>A0A7D4T1I5_9GAMM</name>
<dbReference type="Proteomes" id="UP000504724">
    <property type="component" value="Chromosome"/>
</dbReference>
<dbReference type="InterPro" id="IPR050855">
    <property type="entry name" value="NDM-1-like"/>
</dbReference>
<dbReference type="SUPFAM" id="SSF56281">
    <property type="entry name" value="Metallo-hydrolase/oxidoreductase"/>
    <property type="match status" value="1"/>
</dbReference>
<evidence type="ECO:0000313" key="4">
    <source>
        <dbReference type="Proteomes" id="UP000504724"/>
    </source>
</evidence>
<dbReference type="KEGG" id="txa:HQN79_10465"/>
<organism evidence="3 4">
    <name type="scientific">Thiomicrorhabdus xiamenensis</name>
    <dbReference type="NCBI Taxonomy" id="2739063"/>
    <lineage>
        <taxon>Bacteria</taxon>
        <taxon>Pseudomonadati</taxon>
        <taxon>Pseudomonadota</taxon>
        <taxon>Gammaproteobacteria</taxon>
        <taxon>Thiotrichales</taxon>
        <taxon>Piscirickettsiaceae</taxon>
        <taxon>Thiomicrorhabdus</taxon>
    </lineage>
</organism>
<keyword evidence="3" id="KW-0378">Hydrolase</keyword>
<reference evidence="3 4" key="1">
    <citation type="submission" date="2020-05" db="EMBL/GenBank/DDBJ databases">
        <title>Thiomicrorhabdus sediminis sp.nov. and Thiomicrorhabdus xiamenensis sp.nov., novel sulfur-oxidizing bacteria isolated from coastal sediment.</title>
        <authorList>
            <person name="Liu X."/>
        </authorList>
    </citation>
    <scope>NUCLEOTIDE SEQUENCE [LARGE SCALE GENOMIC DNA]</scope>
    <source>
        <strain evidence="3 4">G2</strain>
    </source>
</reference>
<evidence type="ECO:0000259" key="2">
    <source>
        <dbReference type="SMART" id="SM00849"/>
    </source>
</evidence>
<keyword evidence="4" id="KW-1185">Reference proteome</keyword>
<gene>
    <name evidence="3" type="ORF">HQN79_10465</name>
</gene>
<dbReference type="GO" id="GO:0016787">
    <property type="term" value="F:hydrolase activity"/>
    <property type="evidence" value="ECO:0007669"/>
    <property type="project" value="UniProtKB-KW"/>
</dbReference>
<dbReference type="CDD" id="cd16282">
    <property type="entry name" value="metallo-hydrolase-like_MBL-fold"/>
    <property type="match status" value="1"/>
</dbReference>
<dbReference type="AlphaFoldDB" id="A0A7D4T1I5"/>
<feature type="domain" description="Metallo-beta-lactamase" evidence="2">
    <location>
        <begin position="64"/>
        <end position="249"/>
    </location>
</feature>
<protein>
    <submittedName>
        <fullName evidence="3">MBL fold metallo-hydrolase</fullName>
    </submittedName>
</protein>
<evidence type="ECO:0000256" key="1">
    <source>
        <dbReference type="ARBA" id="ARBA00005250"/>
    </source>
</evidence>
<proteinExistence type="inferred from homology"/>
<dbReference type="PANTHER" id="PTHR42951">
    <property type="entry name" value="METALLO-BETA-LACTAMASE DOMAIN-CONTAINING"/>
    <property type="match status" value="1"/>
</dbReference>
<sequence>MRICESWRYLVDWSKKISVLVTFCLSLFAVPGQAMEFHFKPVADQVYAYIGPLTNRSEENLGLNNNIGLVITEDGAVLIDSGAGDVSAKALEKAAGEVTDKSIIAVINTGSQDHRWLGNHYFAQKGVPVYALSRTVATQKKMAAELIEKMSKVSSVFAGTSPEHAAKPFEGNDAQFNIGGVDFALKFFGDAHFPGDVVVWLPQQKILFSGDLIYVDRMLGVHPFSKVASWRNAFHQAEALPAVKIVPGHGQVCDWNKARQDTGAYLDKLVDVMSAAADEMLGVDQAVADNKDWPEFKHLEHYDSWHKMILNRTYLQFEQGL</sequence>
<dbReference type="PANTHER" id="PTHR42951:SF4">
    <property type="entry name" value="ACYL-COENZYME A THIOESTERASE MBLAC2"/>
    <property type="match status" value="1"/>
</dbReference>
<dbReference type="InterPro" id="IPR001279">
    <property type="entry name" value="Metallo-B-lactamas"/>
</dbReference>
<dbReference type="Pfam" id="PF00753">
    <property type="entry name" value="Lactamase_B"/>
    <property type="match status" value="1"/>
</dbReference>
<dbReference type="Gene3D" id="3.60.15.10">
    <property type="entry name" value="Ribonuclease Z/Hydroxyacylglutathione hydrolase-like"/>
    <property type="match status" value="1"/>
</dbReference>
<dbReference type="InterPro" id="IPR036866">
    <property type="entry name" value="RibonucZ/Hydroxyglut_hydro"/>
</dbReference>
<dbReference type="GO" id="GO:0017001">
    <property type="term" value="P:antibiotic catabolic process"/>
    <property type="evidence" value="ECO:0007669"/>
    <property type="project" value="UniProtKB-ARBA"/>
</dbReference>
<accession>A0A7D4T1I5</accession>
<comment type="similarity">
    <text evidence="1">Belongs to the metallo-beta-lactamase superfamily. Class-B beta-lactamase family.</text>
</comment>